<evidence type="ECO:0000256" key="1">
    <source>
        <dbReference type="SAM" id="SignalP"/>
    </source>
</evidence>
<evidence type="ECO:0000313" key="3">
    <source>
        <dbReference type="Proteomes" id="UP000626092"/>
    </source>
</evidence>
<dbReference type="EMBL" id="WJXA01000006">
    <property type="protein sequence ID" value="KAF7141439.1"/>
    <property type="molecule type" value="Genomic_DNA"/>
</dbReference>
<protein>
    <submittedName>
        <fullName evidence="2">Uncharacterized protein</fullName>
    </submittedName>
</protein>
<proteinExistence type="predicted"/>
<feature type="signal peptide" evidence="1">
    <location>
        <begin position="1"/>
        <end position="17"/>
    </location>
</feature>
<evidence type="ECO:0000313" key="2">
    <source>
        <dbReference type="EMBL" id="KAF7141439.1"/>
    </source>
</evidence>
<dbReference type="OrthoDB" id="10645480at2759"/>
<dbReference type="Proteomes" id="UP000626092">
    <property type="component" value="Unassembled WGS sequence"/>
</dbReference>
<sequence>MSSQIAFVLVMPSFIHAAAMCCVGNLHIILLSTVGNGGRKVDVCSDVDILPFIRCHDNGFWCVIRQDVEIRSPSEGGLGDLFNIPIEDGRGDDFPHLPQPLYIDVSVLQPLQPITQIGVAWIVVFNESFYSLLQRIRIEDTRNDEWFKRGYVPAKLIEYEDGNLDDVDAVFDDPDFLRVLIFLHPRLLFRDCGSPQLSTSILLQDRILSLLTALVTTRHPQPFTSLTADMFSNLPTLGNEHDDVKIFLLVLKIVKSLGFSTELAASLTDYLLIYSFSYTSVLLSYHKIDRAFHSFVAVAGEAEDGLVHAIPLQSLTACIEKKWDNDSSSYRERSEHKDLPVIL</sequence>
<accession>A0A834GUL6</accession>
<feature type="chain" id="PRO_5032293734" evidence="1">
    <location>
        <begin position="18"/>
        <end position="343"/>
    </location>
</feature>
<gene>
    <name evidence="2" type="ORF">RHSIM_Rhsim06G0107800</name>
</gene>
<keyword evidence="1" id="KW-0732">Signal</keyword>
<organism evidence="2 3">
    <name type="scientific">Rhododendron simsii</name>
    <name type="common">Sims's rhododendron</name>
    <dbReference type="NCBI Taxonomy" id="118357"/>
    <lineage>
        <taxon>Eukaryota</taxon>
        <taxon>Viridiplantae</taxon>
        <taxon>Streptophyta</taxon>
        <taxon>Embryophyta</taxon>
        <taxon>Tracheophyta</taxon>
        <taxon>Spermatophyta</taxon>
        <taxon>Magnoliopsida</taxon>
        <taxon>eudicotyledons</taxon>
        <taxon>Gunneridae</taxon>
        <taxon>Pentapetalae</taxon>
        <taxon>asterids</taxon>
        <taxon>Ericales</taxon>
        <taxon>Ericaceae</taxon>
        <taxon>Ericoideae</taxon>
        <taxon>Rhodoreae</taxon>
        <taxon>Rhododendron</taxon>
    </lineage>
</organism>
<name>A0A834GUL6_RHOSS</name>
<keyword evidence="3" id="KW-1185">Reference proteome</keyword>
<comment type="caution">
    <text evidence="2">The sequence shown here is derived from an EMBL/GenBank/DDBJ whole genome shotgun (WGS) entry which is preliminary data.</text>
</comment>
<dbReference type="AlphaFoldDB" id="A0A834GUL6"/>
<reference evidence="2" key="1">
    <citation type="submission" date="2019-11" db="EMBL/GenBank/DDBJ databases">
        <authorList>
            <person name="Liu Y."/>
            <person name="Hou J."/>
            <person name="Li T.-Q."/>
            <person name="Guan C.-H."/>
            <person name="Wu X."/>
            <person name="Wu H.-Z."/>
            <person name="Ling F."/>
            <person name="Zhang R."/>
            <person name="Shi X.-G."/>
            <person name="Ren J.-P."/>
            <person name="Chen E.-F."/>
            <person name="Sun J.-M."/>
        </authorList>
    </citation>
    <scope>NUCLEOTIDE SEQUENCE</scope>
    <source>
        <strain evidence="2">Adult_tree_wgs_1</strain>
        <tissue evidence="2">Leaves</tissue>
    </source>
</reference>